<dbReference type="Proteomes" id="UP000188320">
    <property type="component" value="Unassembled WGS sequence"/>
</dbReference>
<evidence type="ECO:0000256" key="1">
    <source>
        <dbReference type="SAM" id="MobiDB-lite"/>
    </source>
</evidence>
<feature type="compositionally biased region" description="Low complexity" evidence="1">
    <location>
        <begin position="361"/>
        <end position="381"/>
    </location>
</feature>
<organism evidence="2 3">
    <name type="scientific">Zancudomyces culisetae</name>
    <name type="common">Gut fungus</name>
    <name type="synonym">Smittium culisetae</name>
    <dbReference type="NCBI Taxonomy" id="1213189"/>
    <lineage>
        <taxon>Eukaryota</taxon>
        <taxon>Fungi</taxon>
        <taxon>Fungi incertae sedis</taxon>
        <taxon>Zoopagomycota</taxon>
        <taxon>Kickxellomycotina</taxon>
        <taxon>Harpellomycetes</taxon>
        <taxon>Harpellales</taxon>
        <taxon>Legeriomycetaceae</taxon>
        <taxon>Zancudomyces</taxon>
    </lineage>
</organism>
<feature type="compositionally biased region" description="Polar residues" evidence="1">
    <location>
        <begin position="349"/>
        <end position="360"/>
    </location>
</feature>
<evidence type="ECO:0000313" key="2">
    <source>
        <dbReference type="EMBL" id="OMH78743.1"/>
    </source>
</evidence>
<proteinExistence type="predicted"/>
<gene>
    <name evidence="2" type="ORF">AX774_g7854</name>
</gene>
<dbReference type="EMBL" id="LSSK01001817">
    <property type="protein sequence ID" value="OMH78743.1"/>
    <property type="molecule type" value="Genomic_DNA"/>
</dbReference>
<dbReference type="OrthoDB" id="515064at2759"/>
<dbReference type="InterPro" id="IPR013088">
    <property type="entry name" value="Znf_NHR/GATA"/>
</dbReference>
<dbReference type="GO" id="GO:0008270">
    <property type="term" value="F:zinc ion binding"/>
    <property type="evidence" value="ECO:0007669"/>
    <property type="project" value="InterPro"/>
</dbReference>
<protein>
    <recommendedName>
        <fullName evidence="4">GATA-type domain-containing protein</fullName>
    </recommendedName>
</protein>
<feature type="non-terminal residue" evidence="2">
    <location>
        <position position="1"/>
    </location>
</feature>
<dbReference type="GO" id="GO:0006355">
    <property type="term" value="P:regulation of DNA-templated transcription"/>
    <property type="evidence" value="ECO:0007669"/>
    <property type="project" value="InterPro"/>
</dbReference>
<evidence type="ECO:0000313" key="3">
    <source>
        <dbReference type="Proteomes" id="UP000188320"/>
    </source>
</evidence>
<feature type="compositionally biased region" description="Low complexity" evidence="1">
    <location>
        <begin position="338"/>
        <end position="348"/>
    </location>
</feature>
<feature type="compositionally biased region" description="Basic and acidic residues" evidence="1">
    <location>
        <begin position="84"/>
        <end position="93"/>
    </location>
</feature>
<evidence type="ECO:0008006" key="4">
    <source>
        <dbReference type="Google" id="ProtNLM"/>
    </source>
</evidence>
<feature type="region of interest" description="Disordered" evidence="1">
    <location>
        <begin position="84"/>
        <end position="110"/>
    </location>
</feature>
<keyword evidence="3" id="KW-1185">Reference proteome</keyword>
<name>A0A1R1PCR5_ZANCU</name>
<comment type="caution">
    <text evidence="2">The sequence shown here is derived from an EMBL/GenBank/DDBJ whole genome shotgun (WGS) entry which is preliminary data.</text>
</comment>
<feature type="region of interest" description="Disordered" evidence="1">
    <location>
        <begin position="338"/>
        <end position="382"/>
    </location>
</feature>
<dbReference type="Gene3D" id="3.30.50.10">
    <property type="entry name" value="Erythroid Transcription Factor GATA-1, subunit A"/>
    <property type="match status" value="1"/>
</dbReference>
<dbReference type="AlphaFoldDB" id="A0A1R1PCR5"/>
<reference evidence="3" key="1">
    <citation type="submission" date="2017-01" db="EMBL/GenBank/DDBJ databases">
        <authorList>
            <person name="Wang Y."/>
            <person name="White M."/>
            <person name="Kvist S."/>
            <person name="Moncalvo J.-M."/>
        </authorList>
    </citation>
    <scope>NUCLEOTIDE SEQUENCE [LARGE SCALE GENOMIC DNA]</scope>
    <source>
        <strain evidence="3">COL-18-3</strain>
    </source>
</reference>
<sequence length="427" mass="44812">QLHVYSKSLTIAGFMPGAEPQVLADHSLANALLPQVVAGSAIFRPAVAVNANANANSTATATANAIAALHYQFPILEYLPDPDRLNTETERDARRKRRRQAFTSSSSRKSVLVAPDREPIRTFRTALVLPPNQASILAIYRGLGYSLYRNPAVGSSTGIGIGIGIGAGIGSSISAFTSTSASASASASVSAIGVGTSSNYHYPYSIFSGGLGESFLSAKSSHNLSSASKQVLYSADSTHALASLSEEDYKIFKSLPIVKNPRSRGRPSNLEKLLRDAELEYIRRNNIHIPYLEKFPLVTRHYLRVVDAGAPTSIFFPTSGGPTTTTTTSTSASASASASASSSASSSTIPTQETNTASSDGGSTAISTTSHTHTAVHASGSGDFQPKWSCSQCGKLATQTSLIRLGYDGHHSLCDECGLKYLQSLGG</sequence>
<accession>A0A1R1PCR5</accession>